<evidence type="ECO:0000313" key="2">
    <source>
        <dbReference type="Proteomes" id="UP000736787"/>
    </source>
</evidence>
<gene>
    <name evidence="1" type="ORF">PC117_g24238</name>
</gene>
<comment type="caution">
    <text evidence="1">The sequence shown here is derived from an EMBL/GenBank/DDBJ whole genome shotgun (WGS) entry which is preliminary data.</text>
</comment>
<proteinExistence type="predicted"/>
<dbReference type="AlphaFoldDB" id="A0A8T1B0J3"/>
<name>A0A8T1B0J3_9STRA</name>
<accession>A0A8T1B0J3</accession>
<sequence length="62" mass="6647">MLKRHGYPDQLVRTVGQFHEGTTATFLANGYASQKVLVTSGIRQEVPAGAAVVYIGARFAVP</sequence>
<evidence type="ECO:0000313" key="1">
    <source>
        <dbReference type="EMBL" id="KAG2891440.1"/>
    </source>
</evidence>
<protein>
    <submittedName>
        <fullName evidence="1">Uncharacterized protein</fullName>
    </submittedName>
</protein>
<organism evidence="1 2">
    <name type="scientific">Phytophthora cactorum</name>
    <dbReference type="NCBI Taxonomy" id="29920"/>
    <lineage>
        <taxon>Eukaryota</taxon>
        <taxon>Sar</taxon>
        <taxon>Stramenopiles</taxon>
        <taxon>Oomycota</taxon>
        <taxon>Peronosporomycetes</taxon>
        <taxon>Peronosporales</taxon>
        <taxon>Peronosporaceae</taxon>
        <taxon>Phytophthora</taxon>
    </lineage>
</organism>
<dbReference type="EMBL" id="RCMK01001589">
    <property type="protein sequence ID" value="KAG2891440.1"/>
    <property type="molecule type" value="Genomic_DNA"/>
</dbReference>
<dbReference type="Proteomes" id="UP000736787">
    <property type="component" value="Unassembled WGS sequence"/>
</dbReference>
<reference evidence="1" key="1">
    <citation type="submission" date="2018-10" db="EMBL/GenBank/DDBJ databases">
        <title>Effector identification in a new, highly contiguous assembly of the strawberry crown rot pathogen Phytophthora cactorum.</title>
        <authorList>
            <person name="Armitage A.D."/>
            <person name="Nellist C.F."/>
            <person name="Bates H."/>
            <person name="Vickerstaff R.J."/>
            <person name="Harrison R.J."/>
        </authorList>
    </citation>
    <scope>NUCLEOTIDE SEQUENCE</scope>
    <source>
        <strain evidence="1">4040</strain>
    </source>
</reference>